<keyword evidence="2" id="KW-1185">Reference proteome</keyword>
<name>A0ACD5GMW6_9CYAN</name>
<proteinExistence type="predicted"/>
<evidence type="ECO:0000313" key="2">
    <source>
        <dbReference type="Proteomes" id="UP000095472"/>
    </source>
</evidence>
<keyword evidence="1" id="KW-0436">Ligase</keyword>
<dbReference type="EMBL" id="CP182909">
    <property type="protein sequence ID" value="XPM62232.1"/>
    <property type="molecule type" value="Genomic_DNA"/>
</dbReference>
<reference evidence="1 2" key="1">
    <citation type="journal article" date="2016" name="Genome Announc.">
        <title>Draft Genome Sequence of the Thermotolerant Cyanobacterium Desertifilum sp. IPPAS B-1220.</title>
        <authorList>
            <person name="Mironov K.S."/>
            <person name="Sinetova M.A."/>
            <person name="Bolatkhan K."/>
            <person name="Zayadan B.K."/>
            <person name="Ustinova V.V."/>
            <person name="Kupriyanova E.V."/>
            <person name="Skrypnik A.N."/>
            <person name="Gogoleva N.E."/>
            <person name="Gogolev Y.V."/>
            <person name="Los D.A."/>
        </authorList>
    </citation>
    <scope>NUCLEOTIDE SEQUENCE [LARGE SCALE GENOMIC DNA]</scope>
    <source>
        <strain evidence="1 2">IPPAS B-1220</strain>
    </source>
</reference>
<evidence type="ECO:0000313" key="1">
    <source>
        <dbReference type="EMBL" id="XPM62232.1"/>
    </source>
</evidence>
<dbReference type="Proteomes" id="UP000095472">
    <property type="component" value="Chromosome"/>
</dbReference>
<accession>A0ACD5GMW6</accession>
<sequence length="81" mass="9317">MTSLLGWGGTVDFTEDWVYDQAASTYALDPAMAEKLRKANPEAFRNIVGRMLEANGRGFWQADNEKLQQLRNLYEQAEVRY</sequence>
<gene>
    <name evidence="1" type="ORF">BH720_020715</name>
</gene>
<organism evidence="1 2">
    <name type="scientific">Desertifilum tharense IPPAS B-1220</name>
    <dbReference type="NCBI Taxonomy" id="1781255"/>
    <lineage>
        <taxon>Bacteria</taxon>
        <taxon>Bacillati</taxon>
        <taxon>Cyanobacteriota</taxon>
        <taxon>Cyanophyceae</taxon>
        <taxon>Desertifilales</taxon>
        <taxon>Desertifilaceae</taxon>
        <taxon>Desertifilum</taxon>
    </lineage>
</organism>
<dbReference type="EC" id="6.6.1.2" evidence="1"/>
<protein>
    <submittedName>
        <fullName evidence="1">Cobaltochelatase subunit CobN</fullName>
        <ecNumber evidence="1">6.6.1.2</ecNumber>
    </submittedName>
</protein>